<organism evidence="4 5">
    <name type="scientific">Pseudonocardia hydrocarbonoxydans</name>
    <dbReference type="NCBI Taxonomy" id="76726"/>
    <lineage>
        <taxon>Bacteria</taxon>
        <taxon>Bacillati</taxon>
        <taxon>Actinomycetota</taxon>
        <taxon>Actinomycetes</taxon>
        <taxon>Pseudonocardiales</taxon>
        <taxon>Pseudonocardiaceae</taxon>
        <taxon>Pseudonocardia</taxon>
    </lineage>
</organism>
<feature type="chain" id="PRO_5039453199" description="DUF4232 domain-containing protein" evidence="2">
    <location>
        <begin position="41"/>
        <end position="215"/>
    </location>
</feature>
<keyword evidence="5" id="KW-1185">Reference proteome</keyword>
<feature type="region of interest" description="Disordered" evidence="1">
    <location>
        <begin position="194"/>
        <end position="215"/>
    </location>
</feature>
<feature type="domain" description="DUF4232" evidence="3">
    <location>
        <begin position="76"/>
        <end position="196"/>
    </location>
</feature>
<keyword evidence="2" id="KW-0732">Signal</keyword>
<dbReference type="InterPro" id="IPR025326">
    <property type="entry name" value="DUF4232"/>
</dbReference>
<dbReference type="Pfam" id="PF14016">
    <property type="entry name" value="DUF4232"/>
    <property type="match status" value="1"/>
</dbReference>
<feature type="region of interest" description="Disordered" evidence="1">
    <location>
        <begin position="41"/>
        <end position="66"/>
    </location>
</feature>
<evidence type="ECO:0000259" key="3">
    <source>
        <dbReference type="Pfam" id="PF14016"/>
    </source>
</evidence>
<protein>
    <recommendedName>
        <fullName evidence="3">DUF4232 domain-containing protein</fullName>
    </recommendedName>
</protein>
<proteinExistence type="predicted"/>
<feature type="signal peptide" evidence="2">
    <location>
        <begin position="1"/>
        <end position="40"/>
    </location>
</feature>
<dbReference type="AlphaFoldDB" id="A0A4Y3WHX0"/>
<name>A0A4Y3WHX0_9PSEU</name>
<accession>A0A4Y3WHX0</accession>
<sequence length="215" mass="21752">MRRPPPDRPDGRHYRAAMIVKRTAVLAPLLLLALAGCGSADRSPDPAAASGTPSAPTSASTSTARATADATQAARCVAADLRVALGEATGEGQRTVPVVYTNVSDRACEATGVPGVDLRGPEDPNGPSYSVVRQEPDGTTVTLEPGAAAVAVLTYLTDSPGSVGTLGSTGWVPTELVTTPPGDTAQLTVPWNGDPVLRQDGATRPGTYVGPLAGS</sequence>
<gene>
    <name evidence="4" type="ORF">PHY01_00840</name>
</gene>
<evidence type="ECO:0000313" key="5">
    <source>
        <dbReference type="Proteomes" id="UP000320338"/>
    </source>
</evidence>
<evidence type="ECO:0000256" key="1">
    <source>
        <dbReference type="SAM" id="MobiDB-lite"/>
    </source>
</evidence>
<comment type="caution">
    <text evidence="4">The sequence shown here is derived from an EMBL/GenBank/DDBJ whole genome shotgun (WGS) entry which is preliminary data.</text>
</comment>
<reference evidence="4 5" key="1">
    <citation type="submission" date="2019-06" db="EMBL/GenBank/DDBJ databases">
        <title>Whole genome shotgun sequence of Pseudonocardia hydrocarbonoxydans NBRC 14498.</title>
        <authorList>
            <person name="Hosoyama A."/>
            <person name="Uohara A."/>
            <person name="Ohji S."/>
            <person name="Ichikawa N."/>
        </authorList>
    </citation>
    <scope>NUCLEOTIDE SEQUENCE [LARGE SCALE GENOMIC DNA]</scope>
    <source>
        <strain evidence="4 5">NBRC 14498</strain>
    </source>
</reference>
<evidence type="ECO:0000256" key="2">
    <source>
        <dbReference type="SAM" id="SignalP"/>
    </source>
</evidence>
<dbReference type="Proteomes" id="UP000320338">
    <property type="component" value="Unassembled WGS sequence"/>
</dbReference>
<evidence type="ECO:0000313" key="4">
    <source>
        <dbReference type="EMBL" id="GEC17801.1"/>
    </source>
</evidence>
<dbReference type="EMBL" id="BJNG01000001">
    <property type="protein sequence ID" value="GEC17801.1"/>
    <property type="molecule type" value="Genomic_DNA"/>
</dbReference>